<feature type="transmembrane region" description="Helical" evidence="9">
    <location>
        <begin position="378"/>
        <end position="400"/>
    </location>
</feature>
<feature type="transmembrane region" description="Helical" evidence="9">
    <location>
        <begin position="85"/>
        <end position="103"/>
    </location>
</feature>
<keyword evidence="8 9" id="KW-0472">Membrane</keyword>
<feature type="transmembrane region" description="Helical" evidence="9">
    <location>
        <begin position="273"/>
        <end position="293"/>
    </location>
</feature>
<accession>A0AAI9SUU0</accession>
<gene>
    <name evidence="10" type="ORF">KGF56_003900</name>
</gene>
<sequence>MSKLYQVFIIGGLIRSLLPTLVPSITAILSSSVEITTPITSFKALKEAFYFFNNNIDLYDGGVNHNPPLLVMLLSFINSLPFADVWFHVLFALVDVVIAWHLVRINRWYKMYTSKRTGKTVASYNDDLIASFYLFNPLVLLSNLSHSTIAFVWLFLVVAVYQVAVKRQASIAIISLAISTYLSFNSLYLLPSILGLIHATSTSRNVGQIYILNIAVFFTTLAILASLSFAFTSSWQFLDNCYLSVILFEKITPNVGLWWYIFTEMFEFFTPFYIGMFNIYSFIFIIPLTLKLFEFKKVPKQGDSLLAIVLTLLWISFTKSYPTIGDLGFVLSLIPIFRGTVLPYCKVILITGMTLMVSLLLSPIFYYCWIVLGNGNSNFFYSINLIWGGVHILAIMDLLWAKLISDYSVENSINEEDIRKLNLAQL</sequence>
<evidence type="ECO:0000256" key="4">
    <source>
        <dbReference type="ARBA" id="ARBA00022502"/>
    </source>
</evidence>
<feature type="transmembrane region" description="Helical" evidence="9">
    <location>
        <begin position="352"/>
        <end position="372"/>
    </location>
</feature>
<evidence type="ECO:0000313" key="11">
    <source>
        <dbReference type="Proteomes" id="UP001202479"/>
    </source>
</evidence>
<dbReference type="GeneID" id="73381515"/>
<keyword evidence="11" id="KW-1185">Reference proteome</keyword>
<proteinExistence type="inferred from homology"/>
<feature type="transmembrane region" description="Helical" evidence="9">
    <location>
        <begin position="147"/>
        <end position="164"/>
    </location>
</feature>
<evidence type="ECO:0000256" key="9">
    <source>
        <dbReference type="SAM" id="Phobius"/>
    </source>
</evidence>
<keyword evidence="4" id="KW-0337">GPI-anchor biosynthesis</keyword>
<keyword evidence="5 9" id="KW-0812">Transmembrane</keyword>
<dbReference type="PANTHER" id="PTHR13121:SF0">
    <property type="entry name" value="PHOSPHATIDYLINOSITOL GLYCAN ANCHOR BIOSYNTHESIS CLASS U PROTEIN"/>
    <property type="match status" value="1"/>
</dbReference>
<evidence type="ECO:0000256" key="5">
    <source>
        <dbReference type="ARBA" id="ARBA00022692"/>
    </source>
</evidence>
<evidence type="ECO:0000256" key="6">
    <source>
        <dbReference type="ARBA" id="ARBA00022824"/>
    </source>
</evidence>
<reference evidence="10" key="1">
    <citation type="journal article" date="2022" name="DNA Res.">
        <title>Genome analysis of five recently described species of the CUG-Ser clade uncovers Candida theae as a new hybrid lineage with pathogenic potential in the Candida parapsilosis species complex.</title>
        <authorList>
            <person name="Mixao V."/>
            <person name="Del Olmo V."/>
            <person name="Hegedusova E."/>
            <person name="Saus E."/>
            <person name="Pryszcz L."/>
            <person name="Cillingova A."/>
            <person name="Nosek J."/>
            <person name="Gabaldon T."/>
        </authorList>
    </citation>
    <scope>NUCLEOTIDE SEQUENCE</scope>
    <source>
        <strain evidence="10">CBS 10844</strain>
    </source>
</reference>
<evidence type="ECO:0000256" key="7">
    <source>
        <dbReference type="ARBA" id="ARBA00022989"/>
    </source>
</evidence>
<dbReference type="EMBL" id="JAHUZD010000128">
    <property type="protein sequence ID" value="KAI3403312.2"/>
    <property type="molecule type" value="Genomic_DNA"/>
</dbReference>
<comment type="similarity">
    <text evidence="3">Belongs to the PIGU family.</text>
</comment>
<name>A0AAI9SUU0_9ASCO</name>
<evidence type="ECO:0000256" key="1">
    <source>
        <dbReference type="ARBA" id="ARBA00004477"/>
    </source>
</evidence>
<dbReference type="AlphaFoldDB" id="A0AAI9SUU0"/>
<comment type="pathway">
    <text evidence="2">Glycolipid biosynthesis; glycosylphosphatidylinositol-anchor biosynthesis.</text>
</comment>
<organism evidence="10 11">
    <name type="scientific">Candida oxycetoniae</name>
    <dbReference type="NCBI Taxonomy" id="497107"/>
    <lineage>
        <taxon>Eukaryota</taxon>
        <taxon>Fungi</taxon>
        <taxon>Dikarya</taxon>
        <taxon>Ascomycota</taxon>
        <taxon>Saccharomycotina</taxon>
        <taxon>Pichiomycetes</taxon>
        <taxon>Debaryomycetaceae</taxon>
        <taxon>Candida/Lodderomyces clade</taxon>
        <taxon>Candida</taxon>
    </lineage>
</organism>
<dbReference type="GO" id="GO:0016255">
    <property type="term" value="P:attachment of GPI anchor to protein"/>
    <property type="evidence" value="ECO:0007669"/>
    <property type="project" value="InterPro"/>
</dbReference>
<dbReference type="Pfam" id="PF06728">
    <property type="entry name" value="PIG-U"/>
    <property type="match status" value="1"/>
</dbReference>
<feature type="transmembrane region" description="Helical" evidence="9">
    <location>
        <begin position="7"/>
        <end position="29"/>
    </location>
</feature>
<feature type="transmembrane region" description="Helical" evidence="9">
    <location>
        <begin position="209"/>
        <end position="229"/>
    </location>
</feature>
<dbReference type="Proteomes" id="UP001202479">
    <property type="component" value="Unassembled WGS sequence"/>
</dbReference>
<evidence type="ECO:0000256" key="8">
    <source>
        <dbReference type="ARBA" id="ARBA00023136"/>
    </source>
</evidence>
<evidence type="ECO:0000256" key="2">
    <source>
        <dbReference type="ARBA" id="ARBA00004687"/>
    </source>
</evidence>
<dbReference type="RefSeq" id="XP_049179059.1">
    <property type="nucleotide sequence ID" value="XM_049325282.1"/>
</dbReference>
<dbReference type="InterPro" id="IPR009600">
    <property type="entry name" value="PIG-U"/>
</dbReference>
<feature type="transmembrane region" description="Helical" evidence="9">
    <location>
        <begin position="305"/>
        <end position="321"/>
    </location>
</feature>
<keyword evidence="6" id="KW-0256">Endoplasmic reticulum</keyword>
<evidence type="ECO:0000256" key="3">
    <source>
        <dbReference type="ARBA" id="ARBA00010026"/>
    </source>
</evidence>
<keyword evidence="7 9" id="KW-1133">Transmembrane helix</keyword>
<dbReference type="PANTHER" id="PTHR13121">
    <property type="entry name" value="GPI TRANSAMIDASE COMPONENT PIG-U"/>
    <property type="match status" value="1"/>
</dbReference>
<dbReference type="GO" id="GO:0042765">
    <property type="term" value="C:GPI-anchor transamidase complex"/>
    <property type="evidence" value="ECO:0007669"/>
    <property type="project" value="InterPro"/>
</dbReference>
<evidence type="ECO:0000313" key="10">
    <source>
        <dbReference type="EMBL" id="KAI3403312.2"/>
    </source>
</evidence>
<evidence type="ECO:0008006" key="12">
    <source>
        <dbReference type="Google" id="ProtNLM"/>
    </source>
</evidence>
<feature type="transmembrane region" description="Helical" evidence="9">
    <location>
        <begin position="171"/>
        <end position="197"/>
    </location>
</feature>
<comment type="subcellular location">
    <subcellularLocation>
        <location evidence="1">Endoplasmic reticulum membrane</location>
        <topology evidence="1">Multi-pass membrane protein</topology>
    </subcellularLocation>
</comment>
<comment type="caution">
    <text evidence="10">The sequence shown here is derived from an EMBL/GenBank/DDBJ whole genome shotgun (WGS) entry which is preliminary data.</text>
</comment>
<dbReference type="GO" id="GO:0006506">
    <property type="term" value="P:GPI anchor biosynthetic process"/>
    <property type="evidence" value="ECO:0007669"/>
    <property type="project" value="UniProtKB-KW"/>
</dbReference>
<protein>
    <recommendedName>
        <fullName evidence="12">GPI transamidase component GAB1</fullName>
    </recommendedName>
</protein>